<dbReference type="Pfam" id="PF02892">
    <property type="entry name" value="zf-BED"/>
    <property type="match status" value="1"/>
</dbReference>
<dbReference type="Proteomes" id="UP000886885">
    <property type="component" value="Chromosome 16A"/>
</dbReference>
<dbReference type="OrthoDB" id="1607513at2759"/>
<dbReference type="PROSITE" id="PS50808">
    <property type="entry name" value="ZF_BED"/>
    <property type="match status" value="1"/>
</dbReference>
<evidence type="ECO:0000256" key="9">
    <source>
        <dbReference type="ARBA" id="ARBA00023242"/>
    </source>
</evidence>
<proteinExistence type="inferred from homology"/>
<protein>
    <recommendedName>
        <fullName evidence="13">BED-type domain-containing protein</fullName>
    </recommendedName>
</protein>
<comment type="caution">
    <text evidence="11">Lacks conserved residue(s) required for the propagation of feature annotation.</text>
</comment>
<dbReference type="InterPro" id="IPR052035">
    <property type="entry name" value="ZnF_BED_domain_contain"/>
</dbReference>
<dbReference type="InterPro" id="IPR003656">
    <property type="entry name" value="Znf_BED"/>
</dbReference>
<evidence type="ECO:0000313" key="14">
    <source>
        <dbReference type="EMBL" id="KAG6744621.1"/>
    </source>
</evidence>
<reference evidence="14" key="1">
    <citation type="journal article" date="2020" name="bioRxiv">
        <title>Hybrid origin of Populus tomentosa Carr. identified through genome sequencing and phylogenomic analysis.</title>
        <authorList>
            <person name="An X."/>
            <person name="Gao K."/>
            <person name="Chen Z."/>
            <person name="Li J."/>
            <person name="Yang X."/>
            <person name="Yang X."/>
            <person name="Zhou J."/>
            <person name="Guo T."/>
            <person name="Zhao T."/>
            <person name="Huang S."/>
            <person name="Miao D."/>
            <person name="Khan W.U."/>
            <person name="Rao P."/>
            <person name="Ye M."/>
            <person name="Lei B."/>
            <person name="Liao W."/>
            <person name="Wang J."/>
            <person name="Ji L."/>
            <person name="Li Y."/>
            <person name="Guo B."/>
            <person name="Mustafa N.S."/>
            <person name="Li S."/>
            <person name="Yun Q."/>
            <person name="Keller S.R."/>
            <person name="Mao J."/>
            <person name="Zhang R."/>
            <person name="Strauss S.H."/>
        </authorList>
    </citation>
    <scope>NUCLEOTIDE SEQUENCE</scope>
    <source>
        <strain evidence="14">GM15</strain>
        <tissue evidence="14">Leaf</tissue>
    </source>
</reference>
<comment type="similarity">
    <text evidence="11">Belongs to the GRAS family.</text>
</comment>
<dbReference type="GO" id="GO:0003677">
    <property type="term" value="F:DNA binding"/>
    <property type="evidence" value="ECO:0007669"/>
    <property type="project" value="UniProtKB-KW"/>
</dbReference>
<gene>
    <name evidence="14" type="ORF">POTOM_051258</name>
</gene>
<dbReference type="InterPro" id="IPR025525">
    <property type="entry name" value="hAT-like_transposase_RNase-H"/>
</dbReference>
<dbReference type="PANTHER" id="PTHR46481:SF10">
    <property type="entry name" value="ZINC FINGER BED DOMAIN-CONTAINING PROTEIN 39"/>
    <property type="match status" value="1"/>
</dbReference>
<evidence type="ECO:0000256" key="2">
    <source>
        <dbReference type="ARBA" id="ARBA00011738"/>
    </source>
</evidence>
<comment type="caution">
    <text evidence="14">The sequence shown here is derived from an EMBL/GenBank/DDBJ whole genome shotgun (WGS) entry which is preliminary data.</text>
</comment>
<evidence type="ECO:0000256" key="7">
    <source>
        <dbReference type="ARBA" id="ARBA00023125"/>
    </source>
</evidence>
<evidence type="ECO:0000256" key="10">
    <source>
        <dbReference type="PROSITE-ProRule" id="PRU00027"/>
    </source>
</evidence>
<dbReference type="PROSITE" id="PS50985">
    <property type="entry name" value="GRAS"/>
    <property type="match status" value="1"/>
</dbReference>
<accession>A0A8X8C129</accession>
<feature type="region of interest" description="SAW" evidence="11">
    <location>
        <begin position="282"/>
        <end position="358"/>
    </location>
</feature>
<dbReference type="GO" id="GO:0046983">
    <property type="term" value="F:protein dimerization activity"/>
    <property type="evidence" value="ECO:0007669"/>
    <property type="project" value="InterPro"/>
</dbReference>
<organism evidence="14 15">
    <name type="scientific">Populus tomentosa</name>
    <name type="common">Chinese white poplar</name>
    <dbReference type="NCBI Taxonomy" id="118781"/>
    <lineage>
        <taxon>Eukaryota</taxon>
        <taxon>Viridiplantae</taxon>
        <taxon>Streptophyta</taxon>
        <taxon>Embryophyta</taxon>
        <taxon>Tracheophyta</taxon>
        <taxon>Spermatophyta</taxon>
        <taxon>Magnoliopsida</taxon>
        <taxon>eudicotyledons</taxon>
        <taxon>Gunneridae</taxon>
        <taxon>Pentapetalae</taxon>
        <taxon>rosids</taxon>
        <taxon>fabids</taxon>
        <taxon>Malpighiales</taxon>
        <taxon>Salicaceae</taxon>
        <taxon>Saliceae</taxon>
        <taxon>Populus</taxon>
    </lineage>
</organism>
<keyword evidence="3" id="KW-0479">Metal-binding</keyword>
<feature type="short sequence motif" description="LXXLL motif" evidence="11">
    <location>
        <begin position="202"/>
        <end position="206"/>
    </location>
</feature>
<keyword evidence="7" id="KW-0238">DNA-binding</keyword>
<dbReference type="Pfam" id="PF05699">
    <property type="entry name" value="Dimer_Tnp_hAT"/>
    <property type="match status" value="2"/>
</dbReference>
<dbReference type="Pfam" id="PF03514">
    <property type="entry name" value="GRAS"/>
    <property type="match status" value="1"/>
</dbReference>
<dbReference type="GO" id="GO:0008270">
    <property type="term" value="F:zinc ion binding"/>
    <property type="evidence" value="ECO:0007669"/>
    <property type="project" value="UniProtKB-KW"/>
</dbReference>
<dbReference type="Pfam" id="PF22922">
    <property type="entry name" value="GAF_NLP"/>
    <property type="match status" value="1"/>
</dbReference>
<evidence type="ECO:0000256" key="3">
    <source>
        <dbReference type="ARBA" id="ARBA00022723"/>
    </source>
</evidence>
<dbReference type="InterPro" id="IPR055081">
    <property type="entry name" value="NLP1-9_GAF"/>
</dbReference>
<feature type="short sequence motif" description="VHIID" evidence="11">
    <location>
        <begin position="106"/>
        <end position="110"/>
    </location>
</feature>
<keyword evidence="4 10" id="KW-0863">Zinc-finger</keyword>
<evidence type="ECO:0000256" key="8">
    <source>
        <dbReference type="ARBA" id="ARBA00023163"/>
    </source>
</evidence>
<dbReference type="Pfam" id="PF22936">
    <property type="entry name" value="Pol_BBD"/>
    <property type="match status" value="1"/>
</dbReference>
<feature type="domain" description="BED-type" evidence="13">
    <location>
        <begin position="674"/>
        <end position="730"/>
    </location>
</feature>
<keyword evidence="9" id="KW-0539">Nucleus</keyword>
<dbReference type="Pfam" id="PF14223">
    <property type="entry name" value="Retrotran_gag_2"/>
    <property type="match status" value="1"/>
</dbReference>
<dbReference type="InterPro" id="IPR054722">
    <property type="entry name" value="PolX-like_BBD"/>
</dbReference>
<dbReference type="InterPro" id="IPR005202">
    <property type="entry name" value="TF_GRAS"/>
</dbReference>
<evidence type="ECO:0000256" key="12">
    <source>
        <dbReference type="SAM" id="MobiDB-lite"/>
    </source>
</evidence>
<evidence type="ECO:0000256" key="11">
    <source>
        <dbReference type="PROSITE-ProRule" id="PRU01191"/>
    </source>
</evidence>
<evidence type="ECO:0000256" key="5">
    <source>
        <dbReference type="ARBA" id="ARBA00022833"/>
    </source>
</evidence>
<evidence type="ECO:0000256" key="6">
    <source>
        <dbReference type="ARBA" id="ARBA00023015"/>
    </source>
</evidence>
<sequence length="1833" mass="208810">MASPYKSILLECAKAIEGGRLDVADSLLAVIQSLASKEESIWRRKVVKYFAEALVRRAYRIRPPRPLTSCLLSHPSEYMCKPSFLFAKITCKHAISAALNSGYKRLHIIDFSIVFHFWQWNDLIRDFKEQYRGLQSVLITSIAPKQSKHTDHLRKNRNFAENKDLELRQLTFNSPDDIVNCISKLRRKREDEMLVVNWDFTLHRLLAQDGAMEQVLSKLKDLGADIMVIVEQEANLNSPDLSERLEQSFQYYSPVFELLEKLYDRNEFREMYFRRQIGNVVACEGVDRVERIESFAQWQNRLSLAGFCPVPQKADEFKEDIQRYLEDYLEGYGIEEKEGHNILLSWHGCPVAVASVWKVTDPPQFSGGYWTYMLTGLYTMQDTVDDSEGMWSSSESEDEEENDSLVCIMADRNLGSTQGSSMNRIAASAKLYDILEYICDLHRLDLAVTWISYGQDGNTNSKGKRILCIDDSAWYVNNGRVEGLVDDCYARLRLKEGKGIAGKALQSNIHIQLDIYMLDPSEFPDDSYGTSWQIKTHHAAFAIRLKSTHPFKDEYVLEFLLPARMKETSTLELLINKVLCTLQRKCLKMWAISVGEVNVMSGSEVGLDDERMPNIPHEENGYMTVNSTSNQAEETREPLEQDVQEQSAIPAPALNGENASLSEDGGLRSTSKRRKISPVWDNFVKHTAENGEVWATCKYCKKKYRAESKRGTSNFHKHLKNCSPSRQDEAEQQILVGTRDLSTSTIQRNFVFDQERGHLDIARMMIKHGYPLDMVQHEFFETFVKNLQPMFQLHSKDKVEADVLVIYRQEKEKLIRCFNNLSCLFCLTIELLSSDDRKMTYCCLTLHFIDDEWKQKKKILAFRNLQGNYDADTIQEIIRSVLIEWGIGKNLNFIWLNIAPPNDQMIGELKSKLSDQDSLLNGDECFLSSYAQIVHLLIQDGLFEIKSVLCKIRESIAYVNGTQDRREMFQKAINQLKLQDKNKASLDVPTRWDTTFSMLENALDLRNAFAYLEQTDGEFRVNPSVEEWSIATIILDCLKVLILHESVCNASTGVELYFLNVCGVYKNLIQWKRSQHVVLRSMADRMLVRFDEFGSKFCLALGILTILNPCFKLDFVEYGYSQIYGSDANLFLPRLHNDLKRVYHRYASDSSNPAASTSTLADVNCCTSFIPTSEDMLQGFRVWQKRKYESNSLDSQKVELDQYSEQPPENLSRDYNVLEWWHANAPKFPILGRMARDFFAIPVSTIVSKSSAAEEVVKMNSTFNHERPEIVEALICGRDWLEVSRTASGVLVIIAHYTMEIIKAAINEKITPSIKDQSMEIKTQVVPLLQCQKYYGYIDGSTLMPSATTDSTAYNLWKQNDQLVMSLLLSSLTEEALSITLGFTTSRDIWNALEIAFSHKSKARELQIKDELHLMKRGSRSISEYFRVFKAHCDQLSAMGYPVEDTEKVHWYKGGHSKGENRGKQQYRRPPRCQICREEGHYATNCKIRYTKSDANLVEALATCTISNDTTDWYTDTGASAHMTPDVSQLDKMEPYTGKDRVIVGNGSSLPVTHMGSCSPTPTLQLKDVLVVPNLTKKLLSVSKLTNDIPLAILLTDNKFIIQNLQNQKVVEGSDRVDGLCVLKRGHHVFSAVINKHNLCNSFDIWHACSRSLPSITPSIPCKSCALELPQSPPILLPPVSPTIAERVSELPVVSTSRIEPFSDIPIAPAQHSSSNQNSHPMITRGKAAQLTLLCDNTSAIFMTRNPVAQRRSRHNDIDVHFVRELSAMNLDKDGNVLAWWQDNAQNFPILGKMARDFLSIPVSTVIFKSSEVMKMAEALICGKDWLDSPNCK</sequence>
<dbReference type="PANTHER" id="PTHR46481">
    <property type="entry name" value="ZINC FINGER BED DOMAIN-CONTAINING PROTEIN 4"/>
    <property type="match status" value="1"/>
</dbReference>
<evidence type="ECO:0000313" key="15">
    <source>
        <dbReference type="Proteomes" id="UP000886885"/>
    </source>
</evidence>
<feature type="region of interest" description="Disordered" evidence="12">
    <location>
        <begin position="650"/>
        <end position="673"/>
    </location>
</feature>
<dbReference type="Pfam" id="PF14372">
    <property type="entry name" value="hAT-like_RNase-H"/>
    <property type="match status" value="1"/>
</dbReference>
<evidence type="ECO:0000259" key="13">
    <source>
        <dbReference type="PROSITE" id="PS50808"/>
    </source>
</evidence>
<keyword evidence="8" id="KW-0804">Transcription</keyword>
<comment type="subunit">
    <text evidence="2">Homodimer.</text>
</comment>
<dbReference type="GO" id="GO:0005634">
    <property type="term" value="C:nucleus"/>
    <property type="evidence" value="ECO:0007669"/>
    <property type="project" value="UniProtKB-SubCell"/>
</dbReference>
<dbReference type="InterPro" id="IPR008906">
    <property type="entry name" value="HATC_C_dom"/>
</dbReference>
<dbReference type="EMBL" id="JAAWWB010000031">
    <property type="protein sequence ID" value="KAG6744621.1"/>
    <property type="molecule type" value="Genomic_DNA"/>
</dbReference>
<keyword evidence="5" id="KW-0862">Zinc</keyword>
<comment type="subcellular location">
    <subcellularLocation>
        <location evidence="1">Nucleus</location>
    </subcellularLocation>
</comment>
<dbReference type="SMART" id="SM00614">
    <property type="entry name" value="ZnF_BED"/>
    <property type="match status" value="1"/>
</dbReference>
<name>A0A8X8C129_POPTO</name>
<keyword evidence="15" id="KW-1185">Reference proteome</keyword>
<evidence type="ECO:0000256" key="4">
    <source>
        <dbReference type="ARBA" id="ARBA00022771"/>
    </source>
</evidence>
<evidence type="ECO:0000256" key="1">
    <source>
        <dbReference type="ARBA" id="ARBA00004123"/>
    </source>
</evidence>
<keyword evidence="6" id="KW-0805">Transcription regulation</keyword>